<dbReference type="AlphaFoldDB" id="A0A2H5QPX8"/>
<organism evidence="1 2">
    <name type="scientific">Citrus unshiu</name>
    <name type="common">Satsuma mandarin</name>
    <name type="synonym">Citrus nobilis var. unshiu</name>
    <dbReference type="NCBI Taxonomy" id="55188"/>
    <lineage>
        <taxon>Eukaryota</taxon>
        <taxon>Viridiplantae</taxon>
        <taxon>Streptophyta</taxon>
        <taxon>Embryophyta</taxon>
        <taxon>Tracheophyta</taxon>
        <taxon>Spermatophyta</taxon>
        <taxon>Magnoliopsida</taxon>
        <taxon>eudicotyledons</taxon>
        <taxon>Gunneridae</taxon>
        <taxon>Pentapetalae</taxon>
        <taxon>rosids</taxon>
        <taxon>malvids</taxon>
        <taxon>Sapindales</taxon>
        <taxon>Rutaceae</taxon>
        <taxon>Aurantioideae</taxon>
        <taxon>Citrus</taxon>
    </lineage>
</organism>
<accession>A0A2H5QPX8</accession>
<name>A0A2H5QPX8_CITUN</name>
<reference evidence="1 2" key="1">
    <citation type="journal article" date="2017" name="Front. Genet.">
        <title>Draft sequencing of the heterozygous diploid genome of Satsuma (Citrus unshiu Marc.) using a hybrid assembly approach.</title>
        <authorList>
            <person name="Shimizu T."/>
            <person name="Tanizawa Y."/>
            <person name="Mochizuki T."/>
            <person name="Nagasaki H."/>
            <person name="Yoshioka T."/>
            <person name="Toyoda A."/>
            <person name="Fujiyama A."/>
            <person name="Kaminuma E."/>
            <person name="Nakamura Y."/>
        </authorList>
    </citation>
    <scope>NUCLEOTIDE SEQUENCE [LARGE SCALE GENOMIC DNA]</scope>
    <source>
        <strain evidence="2">cv. Miyagawa wase</strain>
    </source>
</reference>
<dbReference type="Proteomes" id="UP000236630">
    <property type="component" value="Unassembled WGS sequence"/>
</dbReference>
<evidence type="ECO:0000313" key="1">
    <source>
        <dbReference type="EMBL" id="GAY66684.1"/>
    </source>
</evidence>
<dbReference type="EMBL" id="BDQV01000605">
    <property type="protein sequence ID" value="GAY66684.1"/>
    <property type="molecule type" value="Genomic_DNA"/>
</dbReference>
<sequence length="87" mass="9925">MASCIHSLINRSDVCLPLLLDFEFPGVVLTRRCDILANAATVKYQNLVVCELDIMFHLEKSISYCRERSWTVIENLGSPDIYEAMQT</sequence>
<gene>
    <name evidence="1" type="ORF">CUMW_250750</name>
</gene>
<keyword evidence="2" id="KW-1185">Reference proteome</keyword>
<protein>
    <submittedName>
        <fullName evidence="1">Uncharacterized protein</fullName>
    </submittedName>
</protein>
<proteinExistence type="predicted"/>
<comment type="caution">
    <text evidence="1">The sequence shown here is derived from an EMBL/GenBank/DDBJ whole genome shotgun (WGS) entry which is preliminary data.</text>
</comment>
<evidence type="ECO:0000313" key="2">
    <source>
        <dbReference type="Proteomes" id="UP000236630"/>
    </source>
</evidence>